<dbReference type="RefSeq" id="XP_013762005.1">
    <property type="nucleotide sequence ID" value="XM_013906551.1"/>
</dbReference>
<dbReference type="STRING" id="461836.A0A0L0DNV3"/>
<dbReference type="Proteomes" id="UP000054408">
    <property type="component" value="Unassembled WGS sequence"/>
</dbReference>
<dbReference type="AlphaFoldDB" id="A0A0L0DNV3"/>
<dbReference type="InterPro" id="IPR001767">
    <property type="entry name" value="Hedgehog_Hint"/>
</dbReference>
<keyword evidence="5" id="KW-1185">Reference proteome</keyword>
<feature type="compositionally biased region" description="Pro residues" evidence="1">
    <location>
        <begin position="146"/>
        <end position="169"/>
    </location>
</feature>
<evidence type="ECO:0000313" key="5">
    <source>
        <dbReference type="Proteomes" id="UP000054408"/>
    </source>
</evidence>
<dbReference type="Gene3D" id="2.170.16.10">
    <property type="entry name" value="Hedgehog/Intein (Hint) domain"/>
    <property type="match status" value="1"/>
</dbReference>
<dbReference type="EMBL" id="GL349437">
    <property type="protein sequence ID" value="KNC53691.1"/>
    <property type="molecule type" value="Genomic_DNA"/>
</dbReference>
<feature type="region of interest" description="Disordered" evidence="1">
    <location>
        <begin position="142"/>
        <end position="174"/>
    </location>
</feature>
<feature type="domain" description="Hint" evidence="3">
    <location>
        <begin position="286"/>
        <end position="387"/>
    </location>
</feature>
<dbReference type="InterPro" id="IPR003587">
    <property type="entry name" value="Hint_dom_N"/>
</dbReference>
<dbReference type="PANTHER" id="PTHR46706">
    <property type="entry name" value="PROTEIN QUA-1-RELATED"/>
    <property type="match status" value="1"/>
</dbReference>
<keyword evidence="2" id="KW-0732">Signal</keyword>
<evidence type="ECO:0000313" key="4">
    <source>
        <dbReference type="EMBL" id="KNC53691.1"/>
    </source>
</evidence>
<gene>
    <name evidence="4" type="ORF">AMSG_01402</name>
</gene>
<proteinExistence type="predicted"/>
<evidence type="ECO:0000256" key="1">
    <source>
        <dbReference type="SAM" id="MobiDB-lite"/>
    </source>
</evidence>
<organism evidence="4 5">
    <name type="scientific">Thecamonas trahens ATCC 50062</name>
    <dbReference type="NCBI Taxonomy" id="461836"/>
    <lineage>
        <taxon>Eukaryota</taxon>
        <taxon>Apusozoa</taxon>
        <taxon>Apusomonadida</taxon>
        <taxon>Apusomonadidae</taxon>
        <taxon>Thecamonas</taxon>
    </lineage>
</organism>
<feature type="signal peptide" evidence="2">
    <location>
        <begin position="1"/>
        <end position="22"/>
    </location>
</feature>
<dbReference type="SUPFAM" id="SSF51294">
    <property type="entry name" value="Hedgehog/intein (Hint) domain"/>
    <property type="match status" value="1"/>
</dbReference>
<accession>A0A0L0DNV3</accession>
<feature type="chain" id="PRO_5005537330" description="Hint domain-containing protein" evidence="2">
    <location>
        <begin position="23"/>
        <end position="503"/>
    </location>
</feature>
<evidence type="ECO:0000256" key="2">
    <source>
        <dbReference type="SAM" id="SignalP"/>
    </source>
</evidence>
<dbReference type="CDD" id="cd00081">
    <property type="entry name" value="Hint"/>
    <property type="match status" value="1"/>
</dbReference>
<evidence type="ECO:0000259" key="3">
    <source>
        <dbReference type="SMART" id="SM00306"/>
    </source>
</evidence>
<dbReference type="OrthoDB" id="5212at2759"/>
<dbReference type="GeneID" id="25561152"/>
<dbReference type="SMART" id="SM00306">
    <property type="entry name" value="HintN"/>
    <property type="match status" value="1"/>
</dbReference>
<dbReference type="PROSITE" id="PS50817">
    <property type="entry name" value="INTEIN_N_TER"/>
    <property type="match status" value="1"/>
</dbReference>
<dbReference type="Pfam" id="PF01079">
    <property type="entry name" value="Hint"/>
    <property type="match status" value="1"/>
</dbReference>
<dbReference type="GO" id="GO:0016540">
    <property type="term" value="P:protein autoprocessing"/>
    <property type="evidence" value="ECO:0007669"/>
    <property type="project" value="InterPro"/>
</dbReference>
<dbReference type="GO" id="GO:0016539">
    <property type="term" value="P:intein-mediated protein splicing"/>
    <property type="evidence" value="ECO:0007669"/>
    <property type="project" value="InterPro"/>
</dbReference>
<dbReference type="InterPro" id="IPR036844">
    <property type="entry name" value="Hint_dom_sf"/>
</dbReference>
<sequence>MGLANIAVAALVFAAVVGMAVGQTVETKTVNFTTGTVTPLTPFFSNPSWAGNEFVSVTIQVPDGFTVSEGVRFTKCANIPQTAVFSTLDTCGMGGGITAAQAVDQLANSEMEFGTVATGYDEYRVTITMYVGAPSPVPFESESFAYPPPPPSPPPPPVSPPPPQPPPPSSGENGEVVYKAWASDDCTGVIIREATSGGFNAEGCHSGGLVEKNATSTFVKCTEDYNEGKPAIRVRVPTEIYSCDFPCSAGIGVNTSTCRLTKFAKDTCYKRADLDFSFRLEQCGYNDCFPGDAIVTLVSGALKRMDALEIGDIILSIDRDGVKSYTPFIGWAKAKPERLYSAIRVTTASGAALRAHSNHFVHFARQGEWTTGPIRNVRVGDTVRLASGAIDVVVVVDSVPVVGAYTPMTVSTNIVVDGVAASMWTKTDSPVFHALFAAGSALLGMDEAACRMLAFNIFVKLPYAILPPAAWEWLIAPVSGESVMAHFAVFVTEVFKAPMSLVA</sequence>
<dbReference type="InterPro" id="IPR052140">
    <property type="entry name" value="Dev_Signal_Hedgehog-like"/>
</dbReference>
<dbReference type="PANTHER" id="PTHR46706:SF12">
    <property type="entry name" value="PROTEIN QUA-1-RELATED"/>
    <property type="match status" value="1"/>
</dbReference>
<protein>
    <recommendedName>
        <fullName evidence="3">Hint domain-containing protein</fullName>
    </recommendedName>
</protein>
<name>A0A0L0DNV3_THETB</name>
<dbReference type="eggNOG" id="KOG3638">
    <property type="taxonomic scope" value="Eukaryota"/>
</dbReference>
<dbReference type="InterPro" id="IPR006141">
    <property type="entry name" value="Intein_N"/>
</dbReference>
<reference evidence="4 5" key="1">
    <citation type="submission" date="2010-05" db="EMBL/GenBank/DDBJ databases">
        <title>The Genome Sequence of Thecamonas trahens ATCC 50062.</title>
        <authorList>
            <consortium name="The Broad Institute Genome Sequencing Platform"/>
            <person name="Russ C."/>
            <person name="Cuomo C."/>
            <person name="Shea T."/>
            <person name="Young S.K."/>
            <person name="Zeng Q."/>
            <person name="Koehrsen M."/>
            <person name="Haas B."/>
            <person name="Borodovsky M."/>
            <person name="Guigo R."/>
            <person name="Alvarado L."/>
            <person name="Berlin A."/>
            <person name="Bochicchio J."/>
            <person name="Borenstein D."/>
            <person name="Chapman S."/>
            <person name="Chen Z."/>
            <person name="Freedman E."/>
            <person name="Gellesch M."/>
            <person name="Goldberg J."/>
            <person name="Griggs A."/>
            <person name="Gujja S."/>
            <person name="Heilman E."/>
            <person name="Heiman D."/>
            <person name="Hepburn T."/>
            <person name="Howarth C."/>
            <person name="Jen D."/>
            <person name="Larson L."/>
            <person name="Mehta T."/>
            <person name="Park D."/>
            <person name="Pearson M."/>
            <person name="Roberts A."/>
            <person name="Saif S."/>
            <person name="Shenoy N."/>
            <person name="Sisk P."/>
            <person name="Stolte C."/>
            <person name="Sykes S."/>
            <person name="Thomson T."/>
            <person name="Walk T."/>
            <person name="White J."/>
            <person name="Yandava C."/>
            <person name="Burger G."/>
            <person name="Gray M.W."/>
            <person name="Holland P.W.H."/>
            <person name="King N."/>
            <person name="Lang F.B.F."/>
            <person name="Roger A.J."/>
            <person name="Ruiz-Trillo I."/>
            <person name="Lander E."/>
            <person name="Nusbaum C."/>
        </authorList>
    </citation>
    <scope>NUCLEOTIDE SEQUENCE [LARGE SCALE GENOMIC DNA]</scope>
    <source>
        <strain evidence="4 5">ATCC 50062</strain>
    </source>
</reference>